<organism evidence="13 14">
    <name type="scientific">Thalassiosira oceanica</name>
    <name type="common">Marine diatom</name>
    <dbReference type="NCBI Taxonomy" id="159749"/>
    <lineage>
        <taxon>Eukaryota</taxon>
        <taxon>Sar</taxon>
        <taxon>Stramenopiles</taxon>
        <taxon>Ochrophyta</taxon>
        <taxon>Bacillariophyta</taxon>
        <taxon>Coscinodiscophyceae</taxon>
        <taxon>Thalassiosirophycidae</taxon>
        <taxon>Thalassiosirales</taxon>
        <taxon>Thalassiosiraceae</taxon>
        <taxon>Thalassiosira</taxon>
    </lineage>
</organism>
<dbReference type="OrthoDB" id="426438at2759"/>
<keyword evidence="8" id="KW-0472">Membrane</keyword>
<feature type="compositionally biased region" description="Polar residues" evidence="12">
    <location>
        <begin position="89"/>
        <end position="103"/>
    </location>
</feature>
<feature type="region of interest" description="Disordered" evidence="12">
    <location>
        <begin position="396"/>
        <end position="450"/>
    </location>
</feature>
<keyword evidence="7" id="KW-0969">Cilium</keyword>
<feature type="compositionally biased region" description="Basic and acidic residues" evidence="12">
    <location>
        <begin position="436"/>
        <end position="450"/>
    </location>
</feature>
<evidence type="ECO:0000313" key="14">
    <source>
        <dbReference type="Proteomes" id="UP000266841"/>
    </source>
</evidence>
<comment type="similarity">
    <text evidence="2">Belongs to the TMEM231 family.</text>
</comment>
<keyword evidence="10" id="KW-0966">Cell projection</keyword>
<evidence type="ECO:0000256" key="4">
    <source>
        <dbReference type="ARBA" id="ARBA00022475"/>
    </source>
</evidence>
<evidence type="ECO:0000256" key="10">
    <source>
        <dbReference type="ARBA" id="ARBA00023273"/>
    </source>
</evidence>
<dbReference type="Proteomes" id="UP000266841">
    <property type="component" value="Unassembled WGS sequence"/>
</dbReference>
<keyword evidence="5" id="KW-0812">Transmembrane</keyword>
<evidence type="ECO:0000256" key="7">
    <source>
        <dbReference type="ARBA" id="ARBA00023069"/>
    </source>
</evidence>
<keyword evidence="9" id="KW-0325">Glycoprotein</keyword>
<evidence type="ECO:0000256" key="6">
    <source>
        <dbReference type="ARBA" id="ARBA00022989"/>
    </source>
</evidence>
<feature type="compositionally biased region" description="Basic and acidic residues" evidence="12">
    <location>
        <begin position="249"/>
        <end position="275"/>
    </location>
</feature>
<evidence type="ECO:0000256" key="1">
    <source>
        <dbReference type="ARBA" id="ARBA00004272"/>
    </source>
</evidence>
<dbReference type="GO" id="GO:0060170">
    <property type="term" value="C:ciliary membrane"/>
    <property type="evidence" value="ECO:0007669"/>
    <property type="project" value="UniProtKB-SubCell"/>
</dbReference>
<dbReference type="PANTHER" id="PTHR14605:SF1">
    <property type="entry name" value="TRANSMEMBRANE PROTEIN 231"/>
    <property type="match status" value="1"/>
</dbReference>
<proteinExistence type="inferred from homology"/>
<keyword evidence="6" id="KW-1133">Transmembrane helix</keyword>
<comment type="subcellular location">
    <subcellularLocation>
        <location evidence="1">Cell projection</location>
        <location evidence="1">Cilium membrane</location>
        <topology evidence="1">Multi-pass membrane protein</topology>
    </subcellularLocation>
</comment>
<reference evidence="13 14" key="1">
    <citation type="journal article" date="2012" name="Genome Biol.">
        <title>Genome and low-iron response of an oceanic diatom adapted to chronic iron limitation.</title>
        <authorList>
            <person name="Lommer M."/>
            <person name="Specht M."/>
            <person name="Roy A.S."/>
            <person name="Kraemer L."/>
            <person name="Andreson R."/>
            <person name="Gutowska M.A."/>
            <person name="Wolf J."/>
            <person name="Bergner S.V."/>
            <person name="Schilhabel M.B."/>
            <person name="Klostermeier U.C."/>
            <person name="Beiko R.G."/>
            <person name="Rosenstiel P."/>
            <person name="Hippler M."/>
            <person name="Laroche J."/>
        </authorList>
    </citation>
    <scope>NUCLEOTIDE SEQUENCE [LARGE SCALE GENOMIC DNA]</scope>
    <source>
        <strain evidence="13 14">CCMP1005</strain>
    </source>
</reference>
<keyword evidence="4" id="KW-1003">Cell membrane</keyword>
<name>K0RCR5_THAOC</name>
<dbReference type="GO" id="GO:0060271">
    <property type="term" value="P:cilium assembly"/>
    <property type="evidence" value="ECO:0007669"/>
    <property type="project" value="TreeGrafter"/>
</dbReference>
<protein>
    <recommendedName>
        <fullName evidence="3">Transmembrane protein 231</fullName>
    </recommendedName>
</protein>
<dbReference type="AlphaFoldDB" id="K0RCR5"/>
<sequence>MRTLLTRSRGRGHRQAKQWAVGGELESLKKTTSSTPETYRIVQPNKTTSSTPETYRIRAIDGRKRRRRSSTKMSSIPEFVAGDWHEQGAISQLESPQFGNPHSTAGGDGYRSPRDENLEDLLGGTRGTPPSTSGTGKERKPDSKKAKVQSASKFLGGNKIAATLGSIRRGVKNTFAKNKKDRGESHNEEASEGGDIEGKPTGNEGRSDSLNLSGSETNQLARRASTNAPNNDEQSSVESERSLLSSVNSDKKASSAKENDPMPERDDPERDDTKRLVPGTRIIHLRYIVNEEFPVISYGEIRGGIDYQHRYPVQLDEDPHGHLTFLKQEEILGFVLDHGLGHLCHGEVGDKVCKLFTDGTWYYGKIIEDNDEEDWGYEELTGWDDILPAQWAKFHESASDEDREPNEKTNVEANDAEMNSEAEPAEPVTDESACPKTDDSPEDKSASTETKLDKLTIMVKGARKIADEDLKDPSWEQSLRIVNNFVGKQGDSFKPLFGQVFSGGVISADIKDTVKEGLVTKLDEMSKEHDEARAKAIIGAMDKTLSVLGDEGVDQHETLLALILNALLNGSDIGDADPETKSTTRHGHLALRQNKPLGVRNYVSQLYSEQTPLLNESPSSSANINRILLEYRKRNVRLDFVESYPITFPTNAVNDGLFHVKMEVGNNKQRVEYVPRLGEVLKEGWIRYLSLYVVGWFVLGKFKSIVFRSNWVASTQTLER</sequence>
<dbReference type="EMBL" id="AGNL01047488">
    <property type="protein sequence ID" value="EJK46871.1"/>
    <property type="molecule type" value="Genomic_DNA"/>
</dbReference>
<evidence type="ECO:0000256" key="3">
    <source>
        <dbReference type="ARBA" id="ARBA00015087"/>
    </source>
</evidence>
<feature type="compositionally biased region" description="Basic and acidic residues" evidence="12">
    <location>
        <begin position="136"/>
        <end position="145"/>
    </location>
</feature>
<feature type="compositionally biased region" description="Basic and acidic residues" evidence="12">
    <location>
        <begin position="396"/>
        <end position="410"/>
    </location>
</feature>
<feature type="compositionally biased region" description="Polar residues" evidence="12">
    <location>
        <begin position="44"/>
        <end position="53"/>
    </location>
</feature>
<dbReference type="InterPro" id="IPR019306">
    <property type="entry name" value="TMEM231"/>
</dbReference>
<evidence type="ECO:0000256" key="5">
    <source>
        <dbReference type="ARBA" id="ARBA00022692"/>
    </source>
</evidence>
<feature type="compositionally biased region" description="Acidic residues" evidence="12">
    <location>
        <begin position="414"/>
        <end position="424"/>
    </location>
</feature>
<comment type="function">
    <text evidence="11">Transmembrane component of the tectonic-like complex, a complex localized at the transition zone of primary cilia and acting as a barrier that prevents diffusion of transmembrane proteins between the cilia and plasma membranes. Required for ciliogenesis and sonic hedgehog/SHH signaling.</text>
</comment>
<comment type="caution">
    <text evidence="13">The sequence shown here is derived from an EMBL/GenBank/DDBJ whole genome shotgun (WGS) entry which is preliminary data.</text>
</comment>
<evidence type="ECO:0000256" key="8">
    <source>
        <dbReference type="ARBA" id="ARBA00023136"/>
    </source>
</evidence>
<evidence type="ECO:0000256" key="11">
    <source>
        <dbReference type="ARBA" id="ARBA00024803"/>
    </source>
</evidence>
<accession>K0RCR5</accession>
<dbReference type="GO" id="GO:0032880">
    <property type="term" value="P:regulation of protein localization"/>
    <property type="evidence" value="ECO:0007669"/>
    <property type="project" value="TreeGrafter"/>
</dbReference>
<evidence type="ECO:0000256" key="12">
    <source>
        <dbReference type="SAM" id="MobiDB-lite"/>
    </source>
</evidence>
<dbReference type="Pfam" id="PF10149">
    <property type="entry name" value="TM231"/>
    <property type="match status" value="1"/>
</dbReference>
<evidence type="ECO:0000256" key="2">
    <source>
        <dbReference type="ARBA" id="ARBA00009082"/>
    </source>
</evidence>
<feature type="region of interest" description="Disordered" evidence="12">
    <location>
        <begin position="1"/>
        <end position="275"/>
    </location>
</feature>
<feature type="compositionally biased region" description="Polar residues" evidence="12">
    <location>
        <begin position="208"/>
        <end position="234"/>
    </location>
</feature>
<dbReference type="GO" id="GO:0035869">
    <property type="term" value="C:ciliary transition zone"/>
    <property type="evidence" value="ECO:0007669"/>
    <property type="project" value="TreeGrafter"/>
</dbReference>
<gene>
    <name evidence="13" type="ORF">THAOC_34441</name>
</gene>
<evidence type="ECO:0000313" key="13">
    <source>
        <dbReference type="EMBL" id="EJK46871.1"/>
    </source>
</evidence>
<evidence type="ECO:0000256" key="9">
    <source>
        <dbReference type="ARBA" id="ARBA00023180"/>
    </source>
</evidence>
<dbReference type="PANTHER" id="PTHR14605">
    <property type="entry name" value="CHST5 PROTEIN"/>
    <property type="match status" value="1"/>
</dbReference>
<keyword evidence="14" id="KW-1185">Reference proteome</keyword>